<dbReference type="GO" id="GO:0004864">
    <property type="term" value="F:protein phosphatase inhibitor activity"/>
    <property type="evidence" value="ECO:0007669"/>
    <property type="project" value="UniProtKB-KW"/>
</dbReference>
<evidence type="ECO:0000313" key="11">
    <source>
        <dbReference type="Proteomes" id="UP000233551"/>
    </source>
</evidence>
<dbReference type="PANTHER" id="PTHR31213:SF3">
    <property type="entry name" value="OS02G0226801 PROTEIN"/>
    <property type="match status" value="1"/>
</dbReference>
<evidence type="ECO:0000256" key="5">
    <source>
        <dbReference type="ARBA" id="ARBA00022682"/>
    </source>
</evidence>
<keyword evidence="7" id="KW-0539">Nucleus</keyword>
<organism evidence="10 11">
    <name type="scientific">Punica granatum</name>
    <name type="common">Pomegranate</name>
    <dbReference type="NCBI Taxonomy" id="22663"/>
    <lineage>
        <taxon>Eukaryota</taxon>
        <taxon>Viridiplantae</taxon>
        <taxon>Streptophyta</taxon>
        <taxon>Embryophyta</taxon>
        <taxon>Tracheophyta</taxon>
        <taxon>Spermatophyta</taxon>
        <taxon>Magnoliopsida</taxon>
        <taxon>eudicotyledons</taxon>
        <taxon>Gunneridae</taxon>
        <taxon>Pentapetalae</taxon>
        <taxon>rosids</taxon>
        <taxon>malvids</taxon>
        <taxon>Myrtales</taxon>
        <taxon>Lythraceae</taxon>
        <taxon>Punica</taxon>
    </lineage>
</organism>
<protein>
    <submittedName>
        <fullName evidence="10">Uncharacterized protein</fullName>
    </submittedName>
</protein>
<dbReference type="PANTHER" id="PTHR31213">
    <property type="entry name" value="OS08G0374000 PROTEIN-RELATED"/>
    <property type="match status" value="1"/>
</dbReference>
<evidence type="ECO:0000256" key="7">
    <source>
        <dbReference type="ARBA" id="ARBA00023242"/>
    </source>
</evidence>
<evidence type="ECO:0000313" key="10">
    <source>
        <dbReference type="EMBL" id="PKI43532.1"/>
    </source>
</evidence>
<evidence type="ECO:0000256" key="2">
    <source>
        <dbReference type="ARBA" id="ARBA00004496"/>
    </source>
</evidence>
<evidence type="ECO:0000256" key="4">
    <source>
        <dbReference type="ARBA" id="ARBA00022490"/>
    </source>
</evidence>
<comment type="caution">
    <text evidence="10">The sequence shown here is derived from an EMBL/GenBank/DDBJ whole genome shotgun (WGS) entry which is preliminary data.</text>
</comment>
<evidence type="ECO:0000256" key="9">
    <source>
        <dbReference type="SAM" id="MobiDB-lite"/>
    </source>
</evidence>
<dbReference type="InterPro" id="IPR050279">
    <property type="entry name" value="Plant_def-hormone_signal"/>
</dbReference>
<dbReference type="GO" id="GO:0009738">
    <property type="term" value="P:abscisic acid-activated signaling pathway"/>
    <property type="evidence" value="ECO:0007669"/>
    <property type="project" value="UniProtKB-KW"/>
</dbReference>
<reference evidence="10 11" key="1">
    <citation type="submission" date="2017-11" db="EMBL/GenBank/DDBJ databases">
        <title>De-novo sequencing of pomegranate (Punica granatum L.) genome.</title>
        <authorList>
            <person name="Akparov Z."/>
            <person name="Amiraslanov A."/>
            <person name="Hajiyeva S."/>
            <person name="Abbasov M."/>
            <person name="Kaur K."/>
            <person name="Hamwieh A."/>
            <person name="Solovyev V."/>
            <person name="Salamov A."/>
            <person name="Braich B."/>
            <person name="Kosarev P."/>
            <person name="Mahmoud A."/>
            <person name="Hajiyev E."/>
            <person name="Babayeva S."/>
            <person name="Izzatullayeva V."/>
            <person name="Mammadov A."/>
            <person name="Mammadov A."/>
            <person name="Sharifova S."/>
            <person name="Ojaghi J."/>
            <person name="Eynullazada K."/>
            <person name="Bayramov B."/>
            <person name="Abdulazimova A."/>
            <person name="Shahmuradov I."/>
        </authorList>
    </citation>
    <scope>NUCLEOTIDE SEQUENCE [LARGE SCALE GENOMIC DNA]</scope>
    <source>
        <strain evidence="11">cv. AG2017</strain>
        <tissue evidence="10">Leaf</tissue>
    </source>
</reference>
<dbReference type="EMBL" id="PGOL01003038">
    <property type="protein sequence ID" value="PKI43532.1"/>
    <property type="molecule type" value="Genomic_DNA"/>
</dbReference>
<dbReference type="CDD" id="cd07821">
    <property type="entry name" value="PYR_PYL_RCAR_like"/>
    <property type="match status" value="1"/>
</dbReference>
<dbReference type="Pfam" id="PF10604">
    <property type="entry name" value="Polyketide_cyc2"/>
    <property type="match status" value="1"/>
</dbReference>
<gene>
    <name evidence="10" type="ORF">CRG98_036067</name>
</gene>
<dbReference type="STRING" id="22663.A0A2I0IHP8"/>
<feature type="region of interest" description="Disordered" evidence="9">
    <location>
        <begin position="199"/>
        <end position="218"/>
    </location>
</feature>
<dbReference type="GO" id="GO:0005634">
    <property type="term" value="C:nucleus"/>
    <property type="evidence" value="ECO:0007669"/>
    <property type="project" value="UniProtKB-SubCell"/>
</dbReference>
<name>A0A2I0IHP8_PUNGR</name>
<dbReference type="Proteomes" id="UP000233551">
    <property type="component" value="Unassembled WGS sequence"/>
</dbReference>
<dbReference type="GO" id="GO:0005737">
    <property type="term" value="C:cytoplasm"/>
    <property type="evidence" value="ECO:0007669"/>
    <property type="project" value="UniProtKB-SubCell"/>
</dbReference>
<evidence type="ECO:0000256" key="8">
    <source>
        <dbReference type="ARBA" id="ARBA00023272"/>
    </source>
</evidence>
<keyword evidence="11" id="KW-1185">Reference proteome</keyword>
<dbReference type="AlphaFoldDB" id="A0A2I0IHP8"/>
<feature type="compositionally biased region" description="Polar residues" evidence="9">
    <location>
        <begin position="208"/>
        <end position="218"/>
    </location>
</feature>
<comment type="subcellular location">
    <subcellularLocation>
        <location evidence="2">Cytoplasm</location>
    </subcellularLocation>
    <subcellularLocation>
        <location evidence="1">Nucleus</location>
    </subcellularLocation>
</comment>
<evidence type="ECO:0000256" key="1">
    <source>
        <dbReference type="ARBA" id="ARBA00004123"/>
    </source>
</evidence>
<keyword evidence="8" id="KW-0650">Protein phosphatase inhibitor</keyword>
<dbReference type="GO" id="GO:0038023">
    <property type="term" value="F:signaling receptor activity"/>
    <property type="evidence" value="ECO:0007669"/>
    <property type="project" value="TreeGrafter"/>
</dbReference>
<keyword evidence="4" id="KW-0963">Cytoplasm</keyword>
<dbReference type="InterPro" id="IPR019587">
    <property type="entry name" value="Polyketide_cyclase/dehydratase"/>
</dbReference>
<evidence type="ECO:0000256" key="3">
    <source>
        <dbReference type="ARBA" id="ARBA00008594"/>
    </source>
</evidence>
<dbReference type="InterPro" id="IPR023393">
    <property type="entry name" value="START-like_dom_sf"/>
</dbReference>
<keyword evidence="5" id="KW-0938">Abscisic acid signaling pathway</keyword>
<comment type="similarity">
    <text evidence="3">Belongs to the PYR/PYL/RCAR abscisic acid intracellular receptor family.</text>
</comment>
<sequence length="218" mass="23995">MDPNEYNRTLLSSQLNLTNESLSKLNSVIRTHHRITLSEKSNWCKSLMIQPIKATETIVWSFVRDFSQPQKYKHFIKTCQLTSGDGITVGSIRDLVVISGLPASMSKERLEVLDDENQVLSFRVLGGDHRLKDYQSVTSVNALSDREGRALTLVVESYVVEVPEGNTAEDTRSLADTIVRLNLQNLAEVSVSAAGAAATAKFSSSSSGEQSQDPKPSH</sequence>
<proteinExistence type="inferred from homology"/>
<accession>A0A2I0IHP8</accession>
<dbReference type="Gene3D" id="3.30.530.20">
    <property type="match status" value="1"/>
</dbReference>
<keyword evidence="6" id="KW-0675">Receptor</keyword>
<evidence type="ECO:0000256" key="6">
    <source>
        <dbReference type="ARBA" id="ARBA00023170"/>
    </source>
</evidence>
<dbReference type="SUPFAM" id="SSF55961">
    <property type="entry name" value="Bet v1-like"/>
    <property type="match status" value="1"/>
</dbReference>
<dbReference type="GO" id="GO:0010427">
    <property type="term" value="F:abscisic acid binding"/>
    <property type="evidence" value="ECO:0007669"/>
    <property type="project" value="TreeGrafter"/>
</dbReference>